<gene>
    <name evidence="2" type="ORF">NAV_LOCUS8531</name>
</gene>
<accession>A0A498SRH9</accession>
<proteinExistence type="predicted"/>
<sequence length="178" mass="20085">MPVSSNNYHAACMSIITGMQHSCKYATDPMKIIDCTPCPYGLITNQTKCNTSNIDPIIYNLVSPAFRIWTIVLGCLLGIAVIFIIVLVIIFMMMEKRYKAKSIVRNRYYAGSTCGTTYRTHPSKTLLSRENDEWQRSRIKATTRDSGLSSRIATSEASVEDQYVCSNITSIRRREAHV</sequence>
<keyword evidence="1" id="KW-0812">Transmembrane</keyword>
<evidence type="ECO:0000313" key="2">
    <source>
        <dbReference type="EMBL" id="VBB33740.1"/>
    </source>
</evidence>
<evidence type="ECO:0000313" key="3">
    <source>
        <dbReference type="Proteomes" id="UP000276991"/>
    </source>
</evidence>
<dbReference type="OrthoDB" id="5857741at2759"/>
<feature type="transmembrane region" description="Helical" evidence="1">
    <location>
        <begin position="68"/>
        <end position="92"/>
    </location>
</feature>
<reference evidence="2 3" key="1">
    <citation type="submission" date="2018-08" db="EMBL/GenBank/DDBJ databases">
        <authorList>
            <person name="Laetsch R D."/>
            <person name="Stevens L."/>
            <person name="Kumar S."/>
            <person name="Blaxter L. M."/>
        </authorList>
    </citation>
    <scope>NUCLEOTIDE SEQUENCE [LARGE SCALE GENOMIC DNA]</scope>
</reference>
<keyword evidence="1" id="KW-0472">Membrane</keyword>
<dbReference type="Proteomes" id="UP000276991">
    <property type="component" value="Unassembled WGS sequence"/>
</dbReference>
<keyword evidence="1" id="KW-1133">Transmembrane helix</keyword>
<protein>
    <submittedName>
        <fullName evidence="2">Uncharacterized protein</fullName>
    </submittedName>
</protein>
<dbReference type="AlphaFoldDB" id="A0A498SRH9"/>
<dbReference type="EMBL" id="UPTC01002658">
    <property type="protein sequence ID" value="VBB33740.1"/>
    <property type="molecule type" value="Genomic_DNA"/>
</dbReference>
<organism evidence="2 3">
    <name type="scientific">Acanthocheilonema viteae</name>
    <name type="common">Filarial nematode worm</name>
    <name type="synonym">Dipetalonema viteae</name>
    <dbReference type="NCBI Taxonomy" id="6277"/>
    <lineage>
        <taxon>Eukaryota</taxon>
        <taxon>Metazoa</taxon>
        <taxon>Ecdysozoa</taxon>
        <taxon>Nematoda</taxon>
        <taxon>Chromadorea</taxon>
        <taxon>Rhabditida</taxon>
        <taxon>Spirurina</taxon>
        <taxon>Spiruromorpha</taxon>
        <taxon>Filarioidea</taxon>
        <taxon>Onchocercidae</taxon>
        <taxon>Acanthocheilonema</taxon>
    </lineage>
</organism>
<name>A0A498SRH9_ACAVI</name>
<keyword evidence="3" id="KW-1185">Reference proteome</keyword>
<evidence type="ECO:0000256" key="1">
    <source>
        <dbReference type="SAM" id="Phobius"/>
    </source>
</evidence>